<evidence type="ECO:0000256" key="1">
    <source>
        <dbReference type="SAM" id="MobiDB-lite"/>
    </source>
</evidence>
<keyword evidence="3" id="KW-1185">Reference proteome</keyword>
<dbReference type="AlphaFoldDB" id="A0A7R9GFP9"/>
<gene>
    <name evidence="2" type="ORF">NMOB1V02_LOCUS7089</name>
</gene>
<evidence type="ECO:0000313" key="3">
    <source>
        <dbReference type="Proteomes" id="UP000678499"/>
    </source>
</evidence>
<feature type="compositionally biased region" description="Low complexity" evidence="1">
    <location>
        <begin position="429"/>
        <end position="445"/>
    </location>
</feature>
<feature type="region of interest" description="Disordered" evidence="1">
    <location>
        <begin position="398"/>
        <end position="446"/>
    </location>
</feature>
<dbReference type="Proteomes" id="UP000678499">
    <property type="component" value="Unassembled WGS sequence"/>
</dbReference>
<accession>A0A7R9GFP9</accession>
<sequence>MQIALKQGSPQDYGLVEFETAEQAEITAELRHGAPFRNSKLSISYFIPGQRAINIYMKILHDHGAIRANAALLPDPTATSVAESMANMARNNPTFASNLTSIILNEIQDIQEGAFKTVLLSRPLGLSPFTFPRATPSVPLFVPVPKPFLVVVVMVLVVPHKSNNVDKPSDMFDGDQSVSDFTSNGTMFQEALAGPPIVAGGGWPRLGGAAPPPPPPAGNASEAFLNSLLEAAATSASHPPQRGLDGAGKPRNGTVGDFYAGTKLEQGKAPHQQQLLAVTGEAHQGFFPHQGFPGNPFPQYVILGDGKPNIELPLMAHHGSLPQQVASMEIDPYRGFSVVQPSWIPSVAAAGAPPPAAGLAGLHLAPAAALWPYAQMEPQMSVFAAAAAQNQLLGKRKLPAMPFGLPDHHHQQQQQHHHHHHQHQHHHQQQQQQHQQQQQQQQQQQSACFFPSQQYMIAAAAAAAQNDPYKRKRQY</sequence>
<name>A0A7R9GFP9_9CRUS</name>
<proteinExistence type="predicted"/>
<dbReference type="EMBL" id="OA883669">
    <property type="protein sequence ID" value="CAD7279416.1"/>
    <property type="molecule type" value="Genomic_DNA"/>
</dbReference>
<dbReference type="EMBL" id="CAJPEX010001632">
    <property type="protein sequence ID" value="CAG0919568.1"/>
    <property type="molecule type" value="Genomic_DNA"/>
</dbReference>
<organism evidence="2">
    <name type="scientific">Notodromas monacha</name>
    <dbReference type="NCBI Taxonomy" id="399045"/>
    <lineage>
        <taxon>Eukaryota</taxon>
        <taxon>Metazoa</taxon>
        <taxon>Ecdysozoa</taxon>
        <taxon>Arthropoda</taxon>
        <taxon>Crustacea</taxon>
        <taxon>Oligostraca</taxon>
        <taxon>Ostracoda</taxon>
        <taxon>Podocopa</taxon>
        <taxon>Podocopida</taxon>
        <taxon>Cypridocopina</taxon>
        <taxon>Cypridoidea</taxon>
        <taxon>Cyprididae</taxon>
        <taxon>Notodromas</taxon>
    </lineage>
</organism>
<feature type="compositionally biased region" description="Basic residues" evidence="1">
    <location>
        <begin position="415"/>
        <end position="428"/>
    </location>
</feature>
<evidence type="ECO:0008006" key="4">
    <source>
        <dbReference type="Google" id="ProtNLM"/>
    </source>
</evidence>
<dbReference type="OrthoDB" id="639027at2759"/>
<evidence type="ECO:0000313" key="2">
    <source>
        <dbReference type="EMBL" id="CAD7279416.1"/>
    </source>
</evidence>
<protein>
    <recommendedName>
        <fullName evidence="4">RRM domain-containing protein</fullName>
    </recommendedName>
</protein>
<reference evidence="2" key="1">
    <citation type="submission" date="2020-11" db="EMBL/GenBank/DDBJ databases">
        <authorList>
            <person name="Tran Van P."/>
        </authorList>
    </citation>
    <scope>NUCLEOTIDE SEQUENCE</scope>
</reference>
<feature type="region of interest" description="Disordered" evidence="1">
    <location>
        <begin position="234"/>
        <end position="258"/>
    </location>
</feature>